<comment type="caution">
    <text evidence="6">The sequence shown here is derived from an EMBL/GenBank/DDBJ whole genome shotgun (WGS) entry which is preliminary data.</text>
</comment>
<accession>A0A1U7NRY0</accession>
<evidence type="ECO:0000256" key="4">
    <source>
        <dbReference type="ARBA" id="ARBA00023237"/>
    </source>
</evidence>
<protein>
    <submittedName>
        <fullName evidence="6">Pilin, type IV</fullName>
    </submittedName>
</protein>
<keyword evidence="5" id="KW-0812">Transmembrane</keyword>
<keyword evidence="4" id="KW-0998">Cell outer membrane</keyword>
<feature type="transmembrane region" description="Helical" evidence="5">
    <location>
        <begin position="12"/>
        <end position="37"/>
    </location>
</feature>
<dbReference type="SUPFAM" id="SSF54523">
    <property type="entry name" value="Pili subunits"/>
    <property type="match status" value="1"/>
</dbReference>
<dbReference type="PROSITE" id="PS00409">
    <property type="entry name" value="PROKAR_NTER_METHYL"/>
    <property type="match status" value="1"/>
</dbReference>
<evidence type="ECO:0000256" key="1">
    <source>
        <dbReference type="ARBA" id="ARBA00004203"/>
    </source>
</evidence>
<dbReference type="GO" id="GO:0042597">
    <property type="term" value="C:periplasmic space"/>
    <property type="evidence" value="ECO:0007669"/>
    <property type="project" value="UniProtKB-SubCell"/>
</dbReference>
<evidence type="ECO:0000256" key="3">
    <source>
        <dbReference type="ARBA" id="ARBA00022764"/>
    </source>
</evidence>
<name>A0A1U7NRY0_9DEIO</name>
<dbReference type="Gene3D" id="3.30.700.10">
    <property type="entry name" value="Glycoprotein, Type 4 Pilin"/>
    <property type="match status" value="1"/>
</dbReference>
<sequence length="158" mass="16752">MMRTRNGRFQAGFTLLELLVVIAILGIIAGAFSLFILRNIRQSELRDAAYQIIGDLRRARTGAQKSGVINSVTITTATSAYAVAVAENPPRAVNLTLPHGVTVTAQSGGANVAYQPPFGTLDTTGVSWKLTSPSNPNLNLWVKAIGITGKVMVSATQN</sequence>
<dbReference type="Pfam" id="PF07963">
    <property type="entry name" value="N_methyl"/>
    <property type="match status" value="1"/>
</dbReference>
<keyword evidence="5" id="KW-0472">Membrane</keyword>
<keyword evidence="3" id="KW-0574">Periplasm</keyword>
<dbReference type="AlphaFoldDB" id="A0A1U7NRY0"/>
<dbReference type="InterPro" id="IPR012902">
    <property type="entry name" value="N_methyl_site"/>
</dbReference>
<comment type="subcellular location">
    <subcellularLocation>
        <location evidence="1">Cell outer membrane</location>
        <topology evidence="1">Single-pass membrane protein</topology>
    </subcellularLocation>
    <subcellularLocation>
        <location evidence="2">Periplasm</location>
    </subcellularLocation>
</comment>
<keyword evidence="5" id="KW-1133">Transmembrane helix</keyword>
<dbReference type="Proteomes" id="UP000186607">
    <property type="component" value="Unassembled WGS sequence"/>
</dbReference>
<evidence type="ECO:0000313" key="7">
    <source>
        <dbReference type="Proteomes" id="UP000186607"/>
    </source>
</evidence>
<dbReference type="NCBIfam" id="TIGR02532">
    <property type="entry name" value="IV_pilin_GFxxxE"/>
    <property type="match status" value="1"/>
</dbReference>
<evidence type="ECO:0000256" key="5">
    <source>
        <dbReference type="SAM" id="Phobius"/>
    </source>
</evidence>
<proteinExistence type="predicted"/>
<reference evidence="6 7" key="1">
    <citation type="submission" date="2017-01" db="EMBL/GenBank/DDBJ databases">
        <title>Genome Analysis of Deinococcus marmoris KOPRI26562.</title>
        <authorList>
            <person name="Kim J.H."/>
            <person name="Oh H.-M."/>
        </authorList>
    </citation>
    <scope>NUCLEOTIDE SEQUENCE [LARGE SCALE GENOMIC DNA]</scope>
    <source>
        <strain evidence="6 7">KOPRI26562</strain>
    </source>
</reference>
<dbReference type="STRING" id="249408.BOO71_0014203"/>
<dbReference type="InterPro" id="IPR045584">
    <property type="entry name" value="Pilin-like"/>
</dbReference>
<keyword evidence="7" id="KW-1185">Reference proteome</keyword>
<gene>
    <name evidence="6" type="ORF">BOO71_0014203</name>
</gene>
<organism evidence="6 7">
    <name type="scientific">Deinococcus marmoris</name>
    <dbReference type="NCBI Taxonomy" id="249408"/>
    <lineage>
        <taxon>Bacteria</taxon>
        <taxon>Thermotogati</taxon>
        <taxon>Deinococcota</taxon>
        <taxon>Deinococci</taxon>
        <taxon>Deinococcales</taxon>
        <taxon>Deinococcaceae</taxon>
        <taxon>Deinococcus</taxon>
    </lineage>
</organism>
<evidence type="ECO:0000256" key="2">
    <source>
        <dbReference type="ARBA" id="ARBA00004418"/>
    </source>
</evidence>
<dbReference type="EMBL" id="MSTI01000169">
    <property type="protein sequence ID" value="OLV15666.1"/>
    <property type="molecule type" value="Genomic_DNA"/>
</dbReference>
<dbReference type="GO" id="GO:0009279">
    <property type="term" value="C:cell outer membrane"/>
    <property type="evidence" value="ECO:0007669"/>
    <property type="project" value="UniProtKB-SubCell"/>
</dbReference>
<evidence type="ECO:0000313" key="6">
    <source>
        <dbReference type="EMBL" id="OLV15666.1"/>
    </source>
</evidence>